<dbReference type="AlphaFoldDB" id="A0A498K1Y3"/>
<dbReference type="EMBL" id="RDQH01000331">
    <property type="protein sequence ID" value="RXH99934.1"/>
    <property type="molecule type" value="Genomic_DNA"/>
</dbReference>
<dbReference type="PANTHER" id="PTHR33067">
    <property type="entry name" value="RNA-DIRECTED DNA POLYMERASE-RELATED"/>
    <property type="match status" value="1"/>
</dbReference>
<protein>
    <submittedName>
        <fullName evidence="1">Uncharacterized protein</fullName>
    </submittedName>
</protein>
<gene>
    <name evidence="1" type="ORF">DVH24_030425</name>
</gene>
<proteinExistence type="predicted"/>
<dbReference type="Gene3D" id="2.40.70.10">
    <property type="entry name" value="Acid Proteases"/>
    <property type="match status" value="1"/>
</dbReference>
<keyword evidence="2" id="KW-1185">Reference proteome</keyword>
<organism evidence="1 2">
    <name type="scientific">Malus domestica</name>
    <name type="common">Apple</name>
    <name type="synonym">Pyrus malus</name>
    <dbReference type="NCBI Taxonomy" id="3750"/>
    <lineage>
        <taxon>Eukaryota</taxon>
        <taxon>Viridiplantae</taxon>
        <taxon>Streptophyta</taxon>
        <taxon>Embryophyta</taxon>
        <taxon>Tracheophyta</taxon>
        <taxon>Spermatophyta</taxon>
        <taxon>Magnoliopsida</taxon>
        <taxon>eudicotyledons</taxon>
        <taxon>Gunneridae</taxon>
        <taxon>Pentapetalae</taxon>
        <taxon>rosids</taxon>
        <taxon>fabids</taxon>
        <taxon>Rosales</taxon>
        <taxon>Rosaceae</taxon>
        <taxon>Amygdaloideae</taxon>
        <taxon>Maleae</taxon>
        <taxon>Malus</taxon>
    </lineage>
</organism>
<name>A0A498K1Y3_MALDO</name>
<sequence>MDRDREANTRCTWFTKIGYVHGVEEFSLIVKGLHKYIDSSSPLGLREMKSTSISLQLADRSITYPRGIIEDVLVRVDQFLLPGDFLVLDMEEDREIPIILGVHLWLLLELLSVEPKIITRRHVDLWIKRDKNTLEAQWDSYARVAENHLSTK</sequence>
<evidence type="ECO:0000313" key="1">
    <source>
        <dbReference type="EMBL" id="RXH99934.1"/>
    </source>
</evidence>
<dbReference type="PANTHER" id="PTHR33067:SF9">
    <property type="entry name" value="RNA-DIRECTED DNA POLYMERASE"/>
    <property type="match status" value="1"/>
</dbReference>
<evidence type="ECO:0000313" key="2">
    <source>
        <dbReference type="Proteomes" id="UP000290289"/>
    </source>
</evidence>
<dbReference type="Proteomes" id="UP000290289">
    <property type="component" value="Chromosome 5"/>
</dbReference>
<accession>A0A498K1Y3</accession>
<dbReference type="InterPro" id="IPR021109">
    <property type="entry name" value="Peptidase_aspartic_dom_sf"/>
</dbReference>
<reference evidence="1 2" key="1">
    <citation type="submission" date="2018-10" db="EMBL/GenBank/DDBJ databases">
        <title>A high-quality apple genome assembly.</title>
        <authorList>
            <person name="Hu J."/>
        </authorList>
    </citation>
    <scope>NUCLEOTIDE SEQUENCE [LARGE SCALE GENOMIC DNA]</scope>
    <source>
        <strain evidence="2">cv. HFTH1</strain>
        <tissue evidence="1">Young leaf</tissue>
    </source>
</reference>
<comment type="caution">
    <text evidence="1">The sequence shown here is derived from an EMBL/GenBank/DDBJ whole genome shotgun (WGS) entry which is preliminary data.</text>
</comment>